<organism evidence="1">
    <name type="scientific">marine metagenome</name>
    <dbReference type="NCBI Taxonomy" id="408172"/>
    <lineage>
        <taxon>unclassified sequences</taxon>
        <taxon>metagenomes</taxon>
        <taxon>ecological metagenomes</taxon>
    </lineage>
</organism>
<name>A0A382DKH9_9ZZZZ</name>
<dbReference type="AlphaFoldDB" id="A0A382DKH9"/>
<dbReference type="Gene3D" id="3.20.20.140">
    <property type="entry name" value="Metal-dependent hydrolases"/>
    <property type="match status" value="1"/>
</dbReference>
<protein>
    <recommendedName>
        <fullName evidence="2">DUF3604 domain-containing protein</fullName>
    </recommendedName>
</protein>
<dbReference type="SUPFAM" id="SSF89550">
    <property type="entry name" value="PHP domain-like"/>
    <property type="match status" value="1"/>
</dbReference>
<dbReference type="InterPro" id="IPR016195">
    <property type="entry name" value="Pol/histidinol_Pase-like"/>
</dbReference>
<dbReference type="InterPro" id="IPR022028">
    <property type="entry name" value="DUF3604"/>
</dbReference>
<dbReference type="EMBL" id="UINC01039688">
    <property type="protein sequence ID" value="SVB38532.1"/>
    <property type="molecule type" value="Genomic_DNA"/>
</dbReference>
<reference evidence="1" key="1">
    <citation type="submission" date="2018-05" db="EMBL/GenBank/DDBJ databases">
        <authorList>
            <person name="Lanie J.A."/>
            <person name="Ng W.-L."/>
            <person name="Kazmierczak K.M."/>
            <person name="Andrzejewski T.M."/>
            <person name="Davidsen T.M."/>
            <person name="Wayne K.J."/>
            <person name="Tettelin H."/>
            <person name="Glass J.I."/>
            <person name="Rusch D."/>
            <person name="Podicherti R."/>
            <person name="Tsui H.-C.T."/>
            <person name="Winkler M.E."/>
        </authorList>
    </citation>
    <scope>NUCLEOTIDE SEQUENCE</scope>
</reference>
<dbReference type="Pfam" id="PF12228">
    <property type="entry name" value="DUF3604"/>
    <property type="match status" value="1"/>
</dbReference>
<accession>A0A382DKH9</accession>
<gene>
    <name evidence="1" type="ORF">METZ01_LOCUS191386</name>
</gene>
<proteinExistence type="predicted"/>
<sequence length="505" mass="58441">MKKMIAINKKIYWGDLHSHCSISYGEGKLESAIQRAAQQLDFCSITGHAFWHDMNQLSNKYVDIKKYHKKGFLKLKKNWPKIIDNLKKFEKKYTINIFPSYEWHSLKFGDHNIYSKDFNLKLKNASNLQKLKKKLTKNHLIIPHHIGYGKNFRGINWNYFSKSLSPFVEIFSMHGCSIDEKNSSPMLHEMGTLSGIGTAEYGWKKNFKFGVIGSTDHHGGYPGSYGDGMVAAIAEKNTKEEIWKAFKKRNVYALTGDKINLRFTINDQEMGSEIKNCKKRIIKIKVNSMSSISHVILFKNDMIFKLLYSNSQNTDSELIQGSIRLSWGWGRKNKIIKWNGKVILLHGTITGLDSCFRGIPKLDPDQKKQNYLNVIDLPHKCEIIDNHSFKFTSITSGNYSLKDPGYQSINFKIKGDVMSKINLSINDRNYQIKIREIIKSGSKVIYPNKWLNELIKIGPFNNINELFLNKKIIDNNPLYETDRYRVEVVQHNGHRAWSSPIWVTQ</sequence>
<evidence type="ECO:0008006" key="2">
    <source>
        <dbReference type="Google" id="ProtNLM"/>
    </source>
</evidence>
<evidence type="ECO:0000313" key="1">
    <source>
        <dbReference type="EMBL" id="SVB38532.1"/>
    </source>
</evidence>